<comment type="subcellular location">
    <subcellularLocation>
        <location evidence="1">Cytoplasmic vesicle</location>
        <location evidence="1">Secretory vesicle</location>
        <location evidence="1">Acrosome</location>
    </subcellularLocation>
</comment>
<dbReference type="AlphaFoldDB" id="A0A8D0EQR4"/>
<evidence type="ECO:0000313" key="11">
    <source>
        <dbReference type="Proteomes" id="UP000694551"/>
    </source>
</evidence>
<keyword evidence="5" id="KW-0968">Cytoplasmic vesicle</keyword>
<dbReference type="Ensembl" id="ENSSOCT00000003359.1">
    <property type="protein sequence ID" value="ENSSOCP00000003279.1"/>
    <property type="gene ID" value="ENSSOCG00000002523.1"/>
</dbReference>
<evidence type="ECO:0000256" key="5">
    <source>
        <dbReference type="ARBA" id="ARBA00023329"/>
    </source>
</evidence>
<evidence type="ECO:0000256" key="6">
    <source>
        <dbReference type="ARBA" id="ARBA00032734"/>
    </source>
</evidence>
<dbReference type="PANTHER" id="PTHR21362">
    <property type="entry name" value="ACROSIN-BINDING PROTEIN"/>
    <property type="match status" value="1"/>
</dbReference>
<feature type="chain" id="PRO_5034962435" description="Acrosin-binding protein" evidence="9">
    <location>
        <begin position="29"/>
        <end position="97"/>
    </location>
</feature>
<evidence type="ECO:0000256" key="2">
    <source>
        <dbReference type="ARBA" id="ARBA00018940"/>
    </source>
</evidence>
<reference evidence="10" key="1">
    <citation type="submission" date="2025-08" db="UniProtKB">
        <authorList>
            <consortium name="Ensembl"/>
        </authorList>
    </citation>
    <scope>IDENTIFICATION</scope>
</reference>
<name>A0A8D0EQR4_STROC</name>
<dbReference type="Proteomes" id="UP000694551">
    <property type="component" value="Unplaced"/>
</dbReference>
<accession>A0A8D0EQR4</accession>
<evidence type="ECO:0000313" key="10">
    <source>
        <dbReference type="Ensembl" id="ENSSOCP00000003279.1"/>
    </source>
</evidence>
<evidence type="ECO:0000256" key="3">
    <source>
        <dbReference type="ARBA" id="ARBA00022553"/>
    </source>
</evidence>
<keyword evidence="4 9" id="KW-0732">Signal</keyword>
<dbReference type="Pfam" id="PF07222">
    <property type="entry name" value="PBP_sp32"/>
    <property type="match status" value="1"/>
</dbReference>
<sequence>SPSPAGGTDFVPFLLQKGLLTLLMPSAALPVPHAPGSPLSDREYQIFFASLQPPWKANASCQLRQAHGCLSPTILKLDQKENHGHVPEAMATLVSLC</sequence>
<reference evidence="10" key="2">
    <citation type="submission" date="2025-09" db="UniProtKB">
        <authorList>
            <consortium name="Ensembl"/>
        </authorList>
    </citation>
    <scope>IDENTIFICATION</scope>
</reference>
<evidence type="ECO:0000256" key="7">
    <source>
        <dbReference type="ARBA" id="ARBA00033453"/>
    </source>
</evidence>
<protein>
    <recommendedName>
        <fullName evidence="2">Acrosin-binding protein</fullName>
    </recommendedName>
    <alternativeName>
        <fullName evidence="6">Acrosin-binding protein, 60 kDa form</fullName>
    </alternativeName>
    <alternativeName>
        <fullName evidence="7">Proacrosin-binding protein sp32</fullName>
    </alternativeName>
</protein>
<evidence type="ECO:0000256" key="8">
    <source>
        <dbReference type="ARBA" id="ARBA00045517"/>
    </source>
</evidence>
<keyword evidence="11" id="KW-1185">Reference proteome</keyword>
<evidence type="ECO:0000256" key="9">
    <source>
        <dbReference type="SAM" id="SignalP"/>
    </source>
</evidence>
<comment type="function">
    <text evidence="8">Acrosomal protein that maintains proacrosin (pro-ACR) as an enzymatically inactive zymogen in the acrosome. Involved also in the acrosome formation.</text>
</comment>
<feature type="signal peptide" evidence="9">
    <location>
        <begin position="1"/>
        <end position="28"/>
    </location>
</feature>
<dbReference type="GO" id="GO:0001669">
    <property type="term" value="C:acrosomal vesicle"/>
    <property type="evidence" value="ECO:0007669"/>
    <property type="project" value="UniProtKB-SubCell"/>
</dbReference>
<dbReference type="PANTHER" id="PTHR21362:SF1">
    <property type="entry name" value="ACROSIN-BINDING PROTEIN"/>
    <property type="match status" value="1"/>
</dbReference>
<proteinExistence type="predicted"/>
<evidence type="ECO:0000256" key="1">
    <source>
        <dbReference type="ARBA" id="ARBA00004218"/>
    </source>
</evidence>
<organism evidence="10 11">
    <name type="scientific">Strix occidentalis caurina</name>
    <name type="common">northern spotted owl</name>
    <dbReference type="NCBI Taxonomy" id="311401"/>
    <lineage>
        <taxon>Eukaryota</taxon>
        <taxon>Metazoa</taxon>
        <taxon>Chordata</taxon>
        <taxon>Craniata</taxon>
        <taxon>Vertebrata</taxon>
        <taxon>Euteleostomi</taxon>
        <taxon>Archelosauria</taxon>
        <taxon>Archosauria</taxon>
        <taxon>Dinosauria</taxon>
        <taxon>Saurischia</taxon>
        <taxon>Theropoda</taxon>
        <taxon>Coelurosauria</taxon>
        <taxon>Aves</taxon>
        <taxon>Neognathae</taxon>
        <taxon>Neoaves</taxon>
        <taxon>Telluraves</taxon>
        <taxon>Strigiformes</taxon>
        <taxon>Strigidae</taxon>
        <taxon>Strix</taxon>
    </lineage>
</organism>
<dbReference type="GO" id="GO:0005634">
    <property type="term" value="C:nucleus"/>
    <property type="evidence" value="ECO:0007669"/>
    <property type="project" value="TreeGrafter"/>
</dbReference>
<evidence type="ECO:0000256" key="4">
    <source>
        <dbReference type="ARBA" id="ARBA00022729"/>
    </source>
</evidence>
<dbReference type="InterPro" id="IPR009865">
    <property type="entry name" value="Proacrosin-bd"/>
</dbReference>
<keyword evidence="3" id="KW-0597">Phosphoprotein</keyword>